<comment type="caution">
    <text evidence="2">The sequence shown here is derived from an EMBL/GenBank/DDBJ whole genome shotgun (WGS) entry which is preliminary data.</text>
</comment>
<feature type="region of interest" description="Disordered" evidence="1">
    <location>
        <begin position="1"/>
        <end position="35"/>
    </location>
</feature>
<gene>
    <name evidence="2" type="ORF">LCGC14_3081110</name>
</gene>
<accession>A0A0F8WE25</accession>
<dbReference type="EMBL" id="LAZR01065814">
    <property type="protein sequence ID" value="KKK54798.1"/>
    <property type="molecule type" value="Genomic_DNA"/>
</dbReference>
<dbReference type="AlphaFoldDB" id="A0A0F8WE25"/>
<organism evidence="2">
    <name type="scientific">marine sediment metagenome</name>
    <dbReference type="NCBI Taxonomy" id="412755"/>
    <lineage>
        <taxon>unclassified sequences</taxon>
        <taxon>metagenomes</taxon>
        <taxon>ecological metagenomes</taxon>
    </lineage>
</organism>
<reference evidence="2" key="1">
    <citation type="journal article" date="2015" name="Nature">
        <title>Complex archaea that bridge the gap between prokaryotes and eukaryotes.</title>
        <authorList>
            <person name="Spang A."/>
            <person name="Saw J.H."/>
            <person name="Jorgensen S.L."/>
            <person name="Zaremba-Niedzwiedzka K."/>
            <person name="Martijn J."/>
            <person name="Lind A.E."/>
            <person name="van Eijk R."/>
            <person name="Schleper C."/>
            <person name="Guy L."/>
            <person name="Ettema T.J."/>
        </authorList>
    </citation>
    <scope>NUCLEOTIDE SEQUENCE</scope>
</reference>
<evidence type="ECO:0000256" key="1">
    <source>
        <dbReference type="SAM" id="MobiDB-lite"/>
    </source>
</evidence>
<protein>
    <submittedName>
        <fullName evidence="2">Uncharacterized protein</fullName>
    </submittedName>
</protein>
<feature type="non-terminal residue" evidence="2">
    <location>
        <position position="1"/>
    </location>
</feature>
<proteinExistence type="predicted"/>
<evidence type="ECO:0000313" key="2">
    <source>
        <dbReference type="EMBL" id="KKK54798.1"/>
    </source>
</evidence>
<sequence length="35" mass="3509">KRNRGAKPPTKAIAGTPQMGKTGGSIAGQTMGKIV</sequence>
<name>A0A0F8WE25_9ZZZZ</name>